<evidence type="ECO:0000313" key="2">
    <source>
        <dbReference type="Proteomes" id="UP001259492"/>
    </source>
</evidence>
<comment type="caution">
    <text evidence="1">The sequence shown here is derived from an EMBL/GenBank/DDBJ whole genome shotgun (WGS) entry which is preliminary data.</text>
</comment>
<proteinExistence type="predicted"/>
<dbReference type="Proteomes" id="UP001259492">
    <property type="component" value="Unassembled WGS sequence"/>
</dbReference>
<evidence type="ECO:0000313" key="1">
    <source>
        <dbReference type="EMBL" id="MDT0557271.1"/>
    </source>
</evidence>
<dbReference type="RefSeq" id="WP_311426042.1">
    <property type="nucleotide sequence ID" value="NZ_JAVRIA010000001.1"/>
</dbReference>
<accession>A0ABU2YGG6</accession>
<keyword evidence="2" id="KW-1185">Reference proteome</keyword>
<organism evidence="1 2">
    <name type="scientific">Microcosmobacter mediterraneus</name>
    <dbReference type="NCBI Taxonomy" id="3075607"/>
    <lineage>
        <taxon>Bacteria</taxon>
        <taxon>Pseudomonadati</taxon>
        <taxon>Bacteroidota</taxon>
        <taxon>Flavobacteriia</taxon>
        <taxon>Flavobacteriales</taxon>
        <taxon>Flavobacteriaceae</taxon>
        <taxon>Microcosmobacter</taxon>
    </lineage>
</organism>
<dbReference type="EMBL" id="JAVRIA010000001">
    <property type="protein sequence ID" value="MDT0557271.1"/>
    <property type="molecule type" value="Genomic_DNA"/>
</dbReference>
<name>A0ABU2YGG6_9FLAO</name>
<sequence>MRLILLSLILFSSNYGIISAQEANEITSIDYVKILNDNTEEALYYYENNWKQLRIKALEKGYIKSYKLLKVINTNAEFNLILQTTYTNKFQFEKREARFQELIKAHGALKLLNEKESKDFRKTVFWSDTKQL</sequence>
<reference evidence="1 2" key="1">
    <citation type="submission" date="2023-09" db="EMBL/GenBank/DDBJ databases">
        <authorList>
            <person name="Rey-Velasco X."/>
        </authorList>
    </citation>
    <scope>NUCLEOTIDE SEQUENCE [LARGE SCALE GENOMIC DNA]</scope>
    <source>
        <strain evidence="1 2">W332</strain>
    </source>
</reference>
<gene>
    <name evidence="1" type="ORF">RM697_01345</name>
</gene>
<protein>
    <submittedName>
        <fullName evidence="1">Uncharacterized protein</fullName>
    </submittedName>
</protein>